<sequence length="65" mass="7551">FTCKCDWRVKFHKEVEAEEELASPFNFSTKKSSMLSYKTKEGDTINGVMDLDVFSGLKLDFFNFI</sequence>
<gene>
    <name evidence="1" type="ORF">DVH24_032217</name>
</gene>
<name>A0A498J312_MALDO</name>
<dbReference type="EMBL" id="RDQH01000335">
    <property type="protein sequence ID" value="RXH89860.1"/>
    <property type="molecule type" value="Genomic_DNA"/>
</dbReference>
<accession>A0A498J312</accession>
<organism evidence="1 2">
    <name type="scientific">Malus domestica</name>
    <name type="common">Apple</name>
    <name type="synonym">Pyrus malus</name>
    <dbReference type="NCBI Taxonomy" id="3750"/>
    <lineage>
        <taxon>Eukaryota</taxon>
        <taxon>Viridiplantae</taxon>
        <taxon>Streptophyta</taxon>
        <taxon>Embryophyta</taxon>
        <taxon>Tracheophyta</taxon>
        <taxon>Spermatophyta</taxon>
        <taxon>Magnoliopsida</taxon>
        <taxon>eudicotyledons</taxon>
        <taxon>Gunneridae</taxon>
        <taxon>Pentapetalae</taxon>
        <taxon>rosids</taxon>
        <taxon>fabids</taxon>
        <taxon>Rosales</taxon>
        <taxon>Rosaceae</taxon>
        <taxon>Amygdaloideae</taxon>
        <taxon>Maleae</taxon>
        <taxon>Malus</taxon>
    </lineage>
</organism>
<proteinExistence type="predicted"/>
<dbReference type="AlphaFoldDB" id="A0A498J312"/>
<keyword evidence="2" id="KW-1185">Reference proteome</keyword>
<feature type="non-terminal residue" evidence="1">
    <location>
        <position position="1"/>
    </location>
</feature>
<evidence type="ECO:0000313" key="2">
    <source>
        <dbReference type="Proteomes" id="UP000290289"/>
    </source>
</evidence>
<evidence type="ECO:0000313" key="1">
    <source>
        <dbReference type="EMBL" id="RXH89860.1"/>
    </source>
</evidence>
<protein>
    <submittedName>
        <fullName evidence="1">Uncharacterized protein</fullName>
    </submittedName>
</protein>
<comment type="caution">
    <text evidence="1">The sequence shown here is derived from an EMBL/GenBank/DDBJ whole genome shotgun (WGS) entry which is preliminary data.</text>
</comment>
<reference evidence="1 2" key="1">
    <citation type="submission" date="2018-10" db="EMBL/GenBank/DDBJ databases">
        <title>A high-quality apple genome assembly.</title>
        <authorList>
            <person name="Hu J."/>
        </authorList>
    </citation>
    <scope>NUCLEOTIDE SEQUENCE [LARGE SCALE GENOMIC DNA]</scope>
    <source>
        <strain evidence="2">cv. HFTH1</strain>
        <tissue evidence="1">Young leaf</tissue>
    </source>
</reference>
<dbReference type="Proteomes" id="UP000290289">
    <property type="component" value="Chromosome 9"/>
</dbReference>